<evidence type="ECO:0000259" key="1">
    <source>
        <dbReference type="Pfam" id="PF08937"/>
    </source>
</evidence>
<evidence type="ECO:0000313" key="2">
    <source>
        <dbReference type="EMBL" id="TWB86764.1"/>
    </source>
</evidence>
<evidence type="ECO:0000313" key="3">
    <source>
        <dbReference type="Proteomes" id="UP000321304"/>
    </source>
</evidence>
<sequence length="163" mass="18053">MTQEVFYSFHFDVDHWRAAQVRNMGVIAGKEPVSANEWEEVQRGGDAAIKRWIADQMKGCTCAIVLVGAETSSRPWVKYEIGKAWNDGLGVLGVRIHGLKNSLGNTSLSGPNPFEGFDVRGTPFSQIVTLYNPVGSSSQAIYQNIHDNIPSLVESAIKIRKRY</sequence>
<dbReference type="AlphaFoldDB" id="A0A560KXE2"/>
<dbReference type="InterPro" id="IPR015032">
    <property type="entry name" value="ThsB__TIR-like_domain"/>
</dbReference>
<feature type="domain" description="Thoeris protein ThsB TIR-like" evidence="1">
    <location>
        <begin position="6"/>
        <end position="100"/>
    </location>
</feature>
<dbReference type="RefSeq" id="WP_146993150.1">
    <property type="nucleotide sequence ID" value="NZ_VITY01000028.1"/>
</dbReference>
<comment type="caution">
    <text evidence="2">The sequence shown here is derived from an EMBL/GenBank/DDBJ whole genome shotgun (WGS) entry which is preliminary data.</text>
</comment>
<accession>A0A560KXE2</accession>
<dbReference type="EMBL" id="VITY01000028">
    <property type="protein sequence ID" value="TWB86764.1"/>
    <property type="molecule type" value="Genomic_DNA"/>
</dbReference>
<reference evidence="2 3" key="1">
    <citation type="submission" date="2019-06" db="EMBL/GenBank/DDBJ databases">
        <title>Genomic Encyclopedia of Type Strains, Phase IV (KMG-V): Genome sequencing to study the core and pangenomes of soil and plant-associated prokaryotes.</title>
        <authorList>
            <person name="Whitman W."/>
        </authorList>
    </citation>
    <scope>NUCLEOTIDE SEQUENCE [LARGE SCALE GENOMIC DNA]</scope>
    <source>
        <strain evidence="2 3">BR 10355</strain>
    </source>
</reference>
<dbReference type="Pfam" id="PF08937">
    <property type="entry name" value="ThsB_TIR"/>
    <property type="match status" value="1"/>
</dbReference>
<dbReference type="Proteomes" id="UP000321304">
    <property type="component" value="Unassembled WGS sequence"/>
</dbReference>
<proteinExistence type="predicted"/>
<dbReference type="InterPro" id="IPR036490">
    <property type="entry name" value="ThsB_TIR-like_sf"/>
</dbReference>
<gene>
    <name evidence="2" type="ORF">FBZ93_1284</name>
</gene>
<organism evidence="2 3">
    <name type="scientific">Bradyrhizobium macuxiense</name>
    <dbReference type="NCBI Taxonomy" id="1755647"/>
    <lineage>
        <taxon>Bacteria</taxon>
        <taxon>Pseudomonadati</taxon>
        <taxon>Pseudomonadota</taxon>
        <taxon>Alphaproteobacteria</taxon>
        <taxon>Hyphomicrobiales</taxon>
        <taxon>Nitrobacteraceae</taxon>
        <taxon>Bradyrhizobium</taxon>
    </lineage>
</organism>
<name>A0A560KXE2_9BRAD</name>
<dbReference type="SUPFAM" id="SSF52206">
    <property type="entry name" value="Hypothetical protein MTH538"/>
    <property type="match status" value="1"/>
</dbReference>
<keyword evidence="3" id="KW-1185">Reference proteome</keyword>
<protein>
    <submittedName>
        <fullName evidence="2">TIR-like protein DUF1863</fullName>
    </submittedName>
</protein>
<dbReference type="OrthoDB" id="9811746at2"/>
<dbReference type="Gene3D" id="3.40.50.9200">
    <property type="entry name" value="Hypothetical protein MTH538"/>
    <property type="match status" value="1"/>
</dbReference>